<evidence type="ECO:0000313" key="3">
    <source>
        <dbReference type="EMBL" id="HCK28793.1"/>
    </source>
</evidence>
<evidence type="ECO:0000259" key="2">
    <source>
        <dbReference type="Pfam" id="PF22150"/>
    </source>
</evidence>
<comment type="caution">
    <text evidence="3">The sequence shown here is derived from an EMBL/GenBank/DDBJ whole genome shotgun (WGS) entry which is preliminary data.</text>
</comment>
<keyword evidence="1" id="KW-1133">Transmembrane helix</keyword>
<protein>
    <submittedName>
        <fullName evidence="3">Type IV pilus modification protein PilV</fullName>
    </submittedName>
</protein>
<accession>A0A3D2SID2</accession>
<dbReference type="AlphaFoldDB" id="A0A3D2SID2"/>
<evidence type="ECO:0000313" key="4">
    <source>
        <dbReference type="Proteomes" id="UP000263596"/>
    </source>
</evidence>
<sequence length="175" mass="18935">MNMKSKQNGVGLIEVLVALVLLAIGVLGFSLLQLRAIDAAQEATERTMAMSLARDLAERMRINRLGFSTYKQAINANKSETGCIAPHQTTNYRPNCNAVKMAKHDVAEILAKANLSGQTIAISNCIQSKTLNCIYISWGKTTIKVTGTNVDTSSCVNQTTGTYLADSKCLVMEAF</sequence>
<keyword evidence="1" id="KW-0812">Transmembrane</keyword>
<dbReference type="RefSeq" id="WP_049176184.1">
    <property type="nucleotide sequence ID" value="NZ_BKFK01000001.1"/>
</dbReference>
<reference evidence="3 4" key="1">
    <citation type="journal article" date="2018" name="Nat. Biotechnol.">
        <title>A standardized bacterial taxonomy based on genome phylogeny substantially revises the tree of life.</title>
        <authorList>
            <person name="Parks D.H."/>
            <person name="Chuvochina M."/>
            <person name="Waite D.W."/>
            <person name="Rinke C."/>
            <person name="Skarshewski A."/>
            <person name="Chaumeil P.A."/>
            <person name="Hugenholtz P."/>
        </authorList>
    </citation>
    <scope>NUCLEOTIDE SEQUENCE [LARGE SCALE GENOMIC DNA]</scope>
    <source>
        <strain evidence="3">UBA9669</strain>
    </source>
</reference>
<organism evidence="3 4">
    <name type="scientific">Acinetobacter ursingii</name>
    <dbReference type="NCBI Taxonomy" id="108980"/>
    <lineage>
        <taxon>Bacteria</taxon>
        <taxon>Pseudomonadati</taxon>
        <taxon>Pseudomonadota</taxon>
        <taxon>Gammaproteobacteria</taxon>
        <taxon>Moraxellales</taxon>
        <taxon>Moraxellaceae</taxon>
        <taxon>Acinetobacter</taxon>
    </lineage>
</organism>
<keyword evidence="1" id="KW-0472">Membrane</keyword>
<dbReference type="EMBL" id="DPVE01000007">
    <property type="protein sequence ID" value="HCK28793.1"/>
    <property type="molecule type" value="Genomic_DNA"/>
</dbReference>
<dbReference type="NCBIfam" id="TIGR02523">
    <property type="entry name" value="type_IV_pilV"/>
    <property type="match status" value="1"/>
</dbReference>
<evidence type="ECO:0000256" key="1">
    <source>
        <dbReference type="SAM" id="Phobius"/>
    </source>
</evidence>
<dbReference type="InterPro" id="IPR012902">
    <property type="entry name" value="N_methyl_site"/>
</dbReference>
<proteinExistence type="predicted"/>
<dbReference type="Pfam" id="PF22150">
    <property type="entry name" value="Tt1218-like"/>
    <property type="match status" value="1"/>
</dbReference>
<gene>
    <name evidence="3" type="primary">pilV</name>
    <name evidence="3" type="ORF">DHW29_00290</name>
</gene>
<name>A0A3D2SID2_9GAMM</name>
<dbReference type="InterPro" id="IPR054402">
    <property type="entry name" value="Tt1218-like_dom"/>
</dbReference>
<dbReference type="InterPro" id="IPR013362">
    <property type="entry name" value="Pilus_4_PilV"/>
</dbReference>
<feature type="domain" description="Type IV pilin Tt1218-like" evidence="2">
    <location>
        <begin position="32"/>
        <end position="107"/>
    </location>
</feature>
<feature type="transmembrane region" description="Helical" evidence="1">
    <location>
        <begin position="12"/>
        <end position="32"/>
    </location>
</feature>
<dbReference type="Proteomes" id="UP000263596">
    <property type="component" value="Unassembled WGS sequence"/>
</dbReference>
<dbReference type="Pfam" id="PF07963">
    <property type="entry name" value="N_methyl"/>
    <property type="match status" value="1"/>
</dbReference>